<comment type="similarity">
    <text evidence="2">Belongs to the TrkH potassium transport family.</text>
</comment>
<feature type="transmembrane region" description="Helical" evidence="9">
    <location>
        <begin position="270"/>
        <end position="291"/>
    </location>
</feature>
<keyword evidence="5 9" id="KW-0812">Transmembrane</keyword>
<evidence type="ECO:0000256" key="3">
    <source>
        <dbReference type="ARBA" id="ARBA00022448"/>
    </source>
</evidence>
<evidence type="ECO:0000313" key="11">
    <source>
        <dbReference type="Proteomes" id="UP000547674"/>
    </source>
</evidence>
<evidence type="ECO:0000256" key="5">
    <source>
        <dbReference type="ARBA" id="ARBA00022692"/>
    </source>
</evidence>
<dbReference type="PANTHER" id="PTHR32024:SF2">
    <property type="entry name" value="TRK SYSTEM POTASSIUM UPTAKE PROTEIN TRKG-RELATED"/>
    <property type="match status" value="1"/>
</dbReference>
<dbReference type="InterPro" id="IPR003445">
    <property type="entry name" value="Cat_transpt"/>
</dbReference>
<evidence type="ECO:0000256" key="2">
    <source>
        <dbReference type="ARBA" id="ARBA00009137"/>
    </source>
</evidence>
<feature type="transmembrane region" description="Helical" evidence="9">
    <location>
        <begin position="234"/>
        <end position="258"/>
    </location>
</feature>
<comment type="caution">
    <text evidence="10">The sequence shown here is derived from an EMBL/GenBank/DDBJ whole genome shotgun (WGS) entry which is preliminary data.</text>
</comment>
<evidence type="ECO:0000256" key="9">
    <source>
        <dbReference type="SAM" id="Phobius"/>
    </source>
</evidence>
<dbReference type="Pfam" id="PF02386">
    <property type="entry name" value="TrkH"/>
    <property type="match status" value="1"/>
</dbReference>
<feature type="transmembrane region" description="Helical" evidence="9">
    <location>
        <begin position="69"/>
        <end position="90"/>
    </location>
</feature>
<evidence type="ECO:0000313" key="10">
    <source>
        <dbReference type="EMBL" id="NNF07006.1"/>
    </source>
</evidence>
<feature type="transmembrane region" description="Helical" evidence="9">
    <location>
        <begin position="132"/>
        <end position="154"/>
    </location>
</feature>
<name>A0A7Y2E889_UNCEI</name>
<evidence type="ECO:0000256" key="6">
    <source>
        <dbReference type="ARBA" id="ARBA00022989"/>
    </source>
</evidence>
<evidence type="ECO:0000256" key="1">
    <source>
        <dbReference type="ARBA" id="ARBA00004651"/>
    </source>
</evidence>
<dbReference type="Proteomes" id="UP000547674">
    <property type="component" value="Unassembled WGS sequence"/>
</dbReference>
<evidence type="ECO:0000256" key="4">
    <source>
        <dbReference type="ARBA" id="ARBA00022475"/>
    </source>
</evidence>
<protein>
    <submittedName>
        <fullName evidence="10">TrkH family potassium uptake protein</fullName>
    </submittedName>
</protein>
<feature type="transmembrane region" description="Helical" evidence="9">
    <location>
        <begin position="184"/>
        <end position="206"/>
    </location>
</feature>
<keyword evidence="8 9" id="KW-0472">Membrane</keyword>
<dbReference type="GO" id="GO:0030001">
    <property type="term" value="P:metal ion transport"/>
    <property type="evidence" value="ECO:0007669"/>
    <property type="project" value="UniProtKB-ARBA"/>
</dbReference>
<dbReference type="EMBL" id="JABDJR010000380">
    <property type="protein sequence ID" value="NNF07006.1"/>
    <property type="molecule type" value="Genomic_DNA"/>
</dbReference>
<dbReference type="AlphaFoldDB" id="A0A7Y2E889"/>
<gene>
    <name evidence="10" type="ORF">HKN21_09615</name>
</gene>
<keyword evidence="4" id="KW-1003">Cell membrane</keyword>
<comment type="subcellular location">
    <subcellularLocation>
        <location evidence="1">Cell membrane</location>
        <topology evidence="1">Multi-pass membrane protein</topology>
    </subcellularLocation>
</comment>
<organism evidence="10 11">
    <name type="scientific">Eiseniibacteriota bacterium</name>
    <dbReference type="NCBI Taxonomy" id="2212470"/>
    <lineage>
        <taxon>Bacteria</taxon>
        <taxon>Candidatus Eiseniibacteriota</taxon>
    </lineage>
</organism>
<evidence type="ECO:0000256" key="8">
    <source>
        <dbReference type="ARBA" id="ARBA00023136"/>
    </source>
</evidence>
<dbReference type="GO" id="GO:0005886">
    <property type="term" value="C:plasma membrane"/>
    <property type="evidence" value="ECO:0007669"/>
    <property type="project" value="UniProtKB-SubCell"/>
</dbReference>
<reference evidence="10 11" key="1">
    <citation type="submission" date="2020-03" db="EMBL/GenBank/DDBJ databases">
        <title>Metabolic flexibility allows generalist bacteria to become dominant in a frequently disturbed ecosystem.</title>
        <authorList>
            <person name="Chen Y.-J."/>
            <person name="Leung P.M."/>
            <person name="Bay S.K."/>
            <person name="Hugenholtz P."/>
            <person name="Kessler A.J."/>
            <person name="Shelley G."/>
            <person name="Waite D.W."/>
            <person name="Cook P.L."/>
            <person name="Greening C."/>
        </authorList>
    </citation>
    <scope>NUCLEOTIDE SEQUENCE [LARGE SCALE GENOMIC DNA]</scope>
    <source>
        <strain evidence="10">SS_bin_28</strain>
    </source>
</reference>
<keyword evidence="3" id="KW-0813">Transport</keyword>
<dbReference type="GO" id="GO:0008324">
    <property type="term" value="F:monoatomic cation transmembrane transporter activity"/>
    <property type="evidence" value="ECO:0007669"/>
    <property type="project" value="InterPro"/>
</dbReference>
<feature type="transmembrane region" description="Helical" evidence="9">
    <location>
        <begin position="12"/>
        <end position="30"/>
    </location>
</feature>
<accession>A0A7Y2E889</accession>
<feature type="non-terminal residue" evidence="10">
    <location>
        <position position="336"/>
    </location>
</feature>
<keyword evidence="6 9" id="KW-1133">Transmembrane helix</keyword>
<dbReference type="PANTHER" id="PTHR32024">
    <property type="entry name" value="TRK SYSTEM POTASSIUM UPTAKE PROTEIN TRKG-RELATED"/>
    <property type="match status" value="1"/>
</dbReference>
<proteinExistence type="inferred from homology"/>
<sequence length="336" mass="36262">MKIRAVIRVMGFIAVAVGIALLAPIGLAFYQNSPDLKSLLFSSAIPLLLGLAALVTTRGGRVDLGTKDGFAIVTFGWLAAALFGALPYFLSGAIEDPASAFFESMSGFTTTGSTILTDIEAMPPSLLLWRSLTQWIGGMGIVVLSVAVLPMLGIGGMQLYRAEMPGPTNDRLTPRIQSAAKTLWGIYLGLTVLCAGLLFACGMSVFDAINHAFCTIATAGFSTKNGSIGSFNSVYIEGVVIFFMLVSATNFSLHMWIFRRRAPRYFKNEEFRLLCVITLLAVTFIAALLYFRDDYAIGQSVRQSLFQVVSILTTTGFGTADYLSWGFGTHIVLFSL</sequence>
<evidence type="ECO:0000256" key="7">
    <source>
        <dbReference type="ARBA" id="ARBA00023065"/>
    </source>
</evidence>
<keyword evidence="7" id="KW-0406">Ion transport</keyword>
<feature type="transmembrane region" description="Helical" evidence="9">
    <location>
        <begin position="36"/>
        <end position="57"/>
    </location>
</feature>